<dbReference type="InterPro" id="IPR027417">
    <property type="entry name" value="P-loop_NTPase"/>
</dbReference>
<keyword evidence="6" id="KW-0119">Carbohydrate metabolism</keyword>
<evidence type="ECO:0000256" key="7">
    <source>
        <dbReference type="ARBA" id="ARBA00031828"/>
    </source>
</evidence>
<dbReference type="InterPro" id="IPR023214">
    <property type="entry name" value="HAD_sf"/>
</dbReference>
<evidence type="ECO:0000256" key="2">
    <source>
        <dbReference type="ARBA" id="ARBA00005628"/>
    </source>
</evidence>
<sequence>MGSENAIREAIIIAGGLGTRALSMTGDAIPKALLPLDGVPIILRQIRVLAREGVQHVRVLGGHLGGQLEPALGPQAEKLGITIDVFVETSPLGTAGCLTTLETIAGDVLIVYGDMLFDIDLSALARHRQQFPAALTIIAHPNDHPRTSDLVVQKSSYLQRLLPRKAPRDADWRNLVPAGLYVASDQFFEMLLPEQPADMIHHVVPGLLERSIPVAIYDTPEYMKDTGSPSRHAAAAEDLRQERVHAVHLSVKRPAVFFDCDGVLNEDVGGHGVIHPDQVKLIDRAGEAVRLAREAGFLAVAVTNRPQVAKGLLDESGLDHVLGRLEAELAENGGVLDRIYFCPHHPEKGFANEVPALKIDCACRKPGDLMIRQAMAELPIEKTKSIIIGDSLRDIGAGRKAGIWAYGVRTGYGLRDEKSYPAGQTEIPRADLVFDTVYDAVRFQCSYQDIGQALFSAIDARLSNEAGPLLVSICGRSRSGKSTFAHAVQRMLSEAGRRVARLELDRWILPLEHRRPDMNAEERNRVEFYPEIVRMLRQSGQVEAPGYDAASRGQHTGTTIYDARDAEIILLDGIFAGHASIREDVDMAAFVEASQQTLLNRFHNFYAWKGLTPADAEGLWASRIQEEWPRIDLQRTSADIVINLEEAIL</sequence>
<evidence type="ECO:0000259" key="9">
    <source>
        <dbReference type="Pfam" id="PF00485"/>
    </source>
</evidence>
<dbReference type="OrthoDB" id="9814110at2"/>
<dbReference type="InterPro" id="IPR006083">
    <property type="entry name" value="PRK/URK"/>
</dbReference>
<dbReference type="GO" id="GO:0005975">
    <property type="term" value="P:carbohydrate metabolic process"/>
    <property type="evidence" value="ECO:0007669"/>
    <property type="project" value="InterPro"/>
</dbReference>
<dbReference type="PANTHER" id="PTHR42891">
    <property type="entry name" value="D-GLYCERO-BETA-D-MANNO-HEPTOSE-1,7-BISPHOSPHATE 7-PHOSPHATASE"/>
    <property type="match status" value="1"/>
</dbReference>
<geneLocation type="plasmid" evidence="10 11">
    <name>unnamed6</name>
</geneLocation>
<reference evidence="10 11" key="1">
    <citation type="submission" date="2016-06" db="EMBL/GenBank/DDBJ databases">
        <title>Microsymbionts genomes from the relict species Vavilovia formosa.</title>
        <authorList>
            <person name="Chirak E."/>
            <person name="Kimeklis A."/>
            <person name="Andronov E."/>
        </authorList>
    </citation>
    <scope>NUCLEOTIDE SEQUENCE [LARGE SCALE GENOMIC DNA]</scope>
    <source>
        <strain evidence="10 11">Vaf10</strain>
        <plasmid evidence="11">Plasmid unnamed6</plasmid>
    </source>
</reference>
<dbReference type="SUPFAM" id="SSF56784">
    <property type="entry name" value="HAD-like"/>
    <property type="match status" value="1"/>
</dbReference>
<dbReference type="Gene3D" id="3.90.550.10">
    <property type="entry name" value="Spore Coat Polysaccharide Biosynthesis Protein SpsA, Chain A"/>
    <property type="match status" value="1"/>
</dbReference>
<keyword evidence="5" id="KW-0378">Hydrolase</keyword>
<gene>
    <name evidence="10" type="ORF">BA011_37590</name>
</gene>
<dbReference type="Pfam" id="PF00485">
    <property type="entry name" value="PRK"/>
    <property type="match status" value="1"/>
</dbReference>
<evidence type="ECO:0000256" key="4">
    <source>
        <dbReference type="ARBA" id="ARBA00022723"/>
    </source>
</evidence>
<evidence type="ECO:0000256" key="5">
    <source>
        <dbReference type="ARBA" id="ARBA00022801"/>
    </source>
</evidence>
<dbReference type="GO" id="GO:0016301">
    <property type="term" value="F:kinase activity"/>
    <property type="evidence" value="ECO:0007669"/>
    <property type="project" value="InterPro"/>
</dbReference>
<dbReference type="InterPro" id="IPR006549">
    <property type="entry name" value="HAD-SF_hydro_IIIA"/>
</dbReference>
<dbReference type="SUPFAM" id="SSF53448">
    <property type="entry name" value="Nucleotide-diphospho-sugar transferases"/>
    <property type="match status" value="1"/>
</dbReference>
<feature type="domain" description="Nucleotidyl transferase" evidence="8">
    <location>
        <begin position="10"/>
        <end position="241"/>
    </location>
</feature>
<dbReference type="InterPro" id="IPR036412">
    <property type="entry name" value="HAD-like_sf"/>
</dbReference>
<dbReference type="NCBIfam" id="TIGR01662">
    <property type="entry name" value="HAD-SF-IIIA"/>
    <property type="match status" value="1"/>
</dbReference>
<feature type="domain" description="Phosphoribulokinase/uridine kinase" evidence="9">
    <location>
        <begin position="471"/>
        <end position="598"/>
    </location>
</feature>
<dbReference type="RefSeq" id="WP_065284530.1">
    <property type="nucleotide sequence ID" value="NZ_CP016291.1"/>
</dbReference>
<keyword evidence="3" id="KW-0963">Cytoplasm</keyword>
<dbReference type="InterPro" id="IPR005835">
    <property type="entry name" value="NTP_transferase_dom"/>
</dbReference>
<protein>
    <recommendedName>
        <fullName evidence="7">D,D-heptose 1,7-bisphosphate phosphatase</fullName>
    </recommendedName>
</protein>
<dbReference type="NCBIfam" id="TIGR01656">
    <property type="entry name" value="Histidinol-ppas"/>
    <property type="match status" value="1"/>
</dbReference>
<dbReference type="Pfam" id="PF00483">
    <property type="entry name" value="NTP_transferase"/>
    <property type="match status" value="1"/>
</dbReference>
<dbReference type="SUPFAM" id="SSF52540">
    <property type="entry name" value="P-loop containing nucleoside triphosphate hydrolases"/>
    <property type="match status" value="1"/>
</dbReference>
<evidence type="ECO:0000256" key="1">
    <source>
        <dbReference type="ARBA" id="ARBA00004496"/>
    </source>
</evidence>
<dbReference type="CDD" id="cd04181">
    <property type="entry name" value="NTP_transferase"/>
    <property type="match status" value="1"/>
</dbReference>
<dbReference type="Gene3D" id="3.40.50.1000">
    <property type="entry name" value="HAD superfamily/HAD-like"/>
    <property type="match status" value="1"/>
</dbReference>
<dbReference type="InterPro" id="IPR006543">
    <property type="entry name" value="Histidinol-phos"/>
</dbReference>
<dbReference type="EMBL" id="CP016291">
    <property type="protein sequence ID" value="ANP91334.1"/>
    <property type="molecule type" value="Genomic_DNA"/>
</dbReference>
<evidence type="ECO:0000256" key="3">
    <source>
        <dbReference type="ARBA" id="ARBA00022490"/>
    </source>
</evidence>
<dbReference type="PANTHER" id="PTHR42891:SF1">
    <property type="entry name" value="D-GLYCERO-BETA-D-MANNO-HEPTOSE-1,7-BISPHOSPHATE 7-PHOSPHATASE"/>
    <property type="match status" value="1"/>
</dbReference>
<proteinExistence type="inferred from homology"/>
<comment type="similarity">
    <text evidence="2">Belongs to the GmhB family.</text>
</comment>
<dbReference type="AlphaFoldDB" id="A0A1B1CNJ9"/>
<evidence type="ECO:0000259" key="8">
    <source>
        <dbReference type="Pfam" id="PF00483"/>
    </source>
</evidence>
<dbReference type="Proteomes" id="UP000092691">
    <property type="component" value="Plasmid unnamed6"/>
</dbReference>
<evidence type="ECO:0000256" key="6">
    <source>
        <dbReference type="ARBA" id="ARBA00023277"/>
    </source>
</evidence>
<keyword evidence="10" id="KW-0614">Plasmid</keyword>
<keyword evidence="4" id="KW-0479">Metal-binding</keyword>
<dbReference type="InterPro" id="IPR004446">
    <property type="entry name" value="Heptose_bisP_phosphatase"/>
</dbReference>
<name>A0A1B1CNJ9_RHILE</name>
<dbReference type="GO" id="GO:0005737">
    <property type="term" value="C:cytoplasm"/>
    <property type="evidence" value="ECO:0007669"/>
    <property type="project" value="UniProtKB-SubCell"/>
</dbReference>
<dbReference type="GO" id="GO:0016791">
    <property type="term" value="F:phosphatase activity"/>
    <property type="evidence" value="ECO:0007669"/>
    <property type="project" value="InterPro"/>
</dbReference>
<comment type="subcellular location">
    <subcellularLocation>
        <location evidence="1">Cytoplasm</location>
    </subcellularLocation>
</comment>
<evidence type="ECO:0000313" key="10">
    <source>
        <dbReference type="EMBL" id="ANP91334.1"/>
    </source>
</evidence>
<dbReference type="GO" id="GO:0046872">
    <property type="term" value="F:metal ion binding"/>
    <property type="evidence" value="ECO:0007669"/>
    <property type="project" value="UniProtKB-KW"/>
</dbReference>
<organism evidence="10 11">
    <name type="scientific">Rhizobium leguminosarum</name>
    <dbReference type="NCBI Taxonomy" id="384"/>
    <lineage>
        <taxon>Bacteria</taxon>
        <taxon>Pseudomonadati</taxon>
        <taxon>Pseudomonadota</taxon>
        <taxon>Alphaproteobacteria</taxon>
        <taxon>Hyphomicrobiales</taxon>
        <taxon>Rhizobiaceae</taxon>
        <taxon>Rhizobium/Agrobacterium group</taxon>
        <taxon>Rhizobium</taxon>
    </lineage>
</organism>
<accession>A0A1B1CNJ9</accession>
<dbReference type="GO" id="GO:0005524">
    <property type="term" value="F:ATP binding"/>
    <property type="evidence" value="ECO:0007669"/>
    <property type="project" value="InterPro"/>
</dbReference>
<evidence type="ECO:0000313" key="11">
    <source>
        <dbReference type="Proteomes" id="UP000092691"/>
    </source>
</evidence>
<dbReference type="Gene3D" id="3.40.50.300">
    <property type="entry name" value="P-loop containing nucleotide triphosphate hydrolases"/>
    <property type="match status" value="1"/>
</dbReference>
<dbReference type="Pfam" id="PF13242">
    <property type="entry name" value="Hydrolase_like"/>
    <property type="match status" value="1"/>
</dbReference>
<dbReference type="InterPro" id="IPR029044">
    <property type="entry name" value="Nucleotide-diphossugar_trans"/>
</dbReference>